<proteinExistence type="inferred from homology"/>
<dbReference type="KEGG" id="ahk:NCTC10172_00189"/>
<evidence type="ECO:0000256" key="4">
    <source>
        <dbReference type="ARBA" id="ARBA00022840"/>
    </source>
</evidence>
<name>A0A449BIC0_9MOLU</name>
<dbReference type="PROSITE" id="PS51194">
    <property type="entry name" value="HELICASE_CTER"/>
    <property type="match status" value="1"/>
</dbReference>
<keyword evidence="1" id="KW-0547">Nucleotide-binding</keyword>
<accession>A0A449BIC0</accession>
<organism evidence="8 9">
    <name type="scientific">Acholeplasma hippikon</name>
    <dbReference type="NCBI Taxonomy" id="264636"/>
    <lineage>
        <taxon>Bacteria</taxon>
        <taxon>Bacillati</taxon>
        <taxon>Mycoplasmatota</taxon>
        <taxon>Mollicutes</taxon>
        <taxon>Acholeplasmatales</taxon>
        <taxon>Acholeplasmataceae</taxon>
        <taxon>Acholeplasma</taxon>
    </lineage>
</organism>
<dbReference type="RefSeq" id="WP_051659001.1">
    <property type="nucleotide sequence ID" value="NZ_LR215050.1"/>
</dbReference>
<keyword evidence="9" id="KW-1185">Reference proteome</keyword>
<dbReference type="Gene3D" id="3.40.50.300">
    <property type="entry name" value="P-loop containing nucleotide triphosphate hydrolases"/>
    <property type="match status" value="2"/>
</dbReference>
<dbReference type="PANTHER" id="PTHR47959:SF1">
    <property type="entry name" value="ATP-DEPENDENT RNA HELICASE DBPA"/>
    <property type="match status" value="1"/>
</dbReference>
<keyword evidence="3 8" id="KW-0347">Helicase</keyword>
<dbReference type="InterPro" id="IPR014001">
    <property type="entry name" value="Helicase_ATP-bd"/>
</dbReference>
<dbReference type="CDD" id="cd00268">
    <property type="entry name" value="DEADc"/>
    <property type="match status" value="1"/>
</dbReference>
<dbReference type="Pfam" id="PF00271">
    <property type="entry name" value="Helicase_C"/>
    <property type="match status" value="1"/>
</dbReference>
<dbReference type="AlphaFoldDB" id="A0A449BIC0"/>
<dbReference type="GO" id="GO:0016787">
    <property type="term" value="F:hydrolase activity"/>
    <property type="evidence" value="ECO:0007669"/>
    <property type="project" value="UniProtKB-KW"/>
</dbReference>
<comment type="similarity">
    <text evidence="5">Belongs to the DEAD box helicase family.</text>
</comment>
<dbReference type="CDD" id="cd18787">
    <property type="entry name" value="SF2_C_DEAD"/>
    <property type="match status" value="1"/>
</dbReference>
<dbReference type="PANTHER" id="PTHR47959">
    <property type="entry name" value="ATP-DEPENDENT RNA HELICASE RHLE-RELATED"/>
    <property type="match status" value="1"/>
</dbReference>
<dbReference type="GO" id="GO:0003724">
    <property type="term" value="F:RNA helicase activity"/>
    <property type="evidence" value="ECO:0007669"/>
    <property type="project" value="UniProtKB-EC"/>
</dbReference>
<dbReference type="EC" id="3.6.4.13" evidence="8"/>
<reference evidence="8 9" key="1">
    <citation type="submission" date="2019-01" db="EMBL/GenBank/DDBJ databases">
        <authorList>
            <consortium name="Pathogen Informatics"/>
        </authorList>
    </citation>
    <scope>NUCLEOTIDE SEQUENCE [LARGE SCALE GENOMIC DNA]</scope>
    <source>
        <strain evidence="8 9">NCTC10172</strain>
    </source>
</reference>
<dbReference type="PROSITE" id="PS51192">
    <property type="entry name" value="HELICASE_ATP_BIND_1"/>
    <property type="match status" value="1"/>
</dbReference>
<evidence type="ECO:0000259" key="6">
    <source>
        <dbReference type="PROSITE" id="PS51192"/>
    </source>
</evidence>
<dbReference type="GO" id="GO:0003676">
    <property type="term" value="F:nucleic acid binding"/>
    <property type="evidence" value="ECO:0007669"/>
    <property type="project" value="InterPro"/>
</dbReference>
<evidence type="ECO:0000313" key="9">
    <source>
        <dbReference type="Proteomes" id="UP000290909"/>
    </source>
</evidence>
<dbReference type="SMART" id="SM00487">
    <property type="entry name" value="DEXDc"/>
    <property type="match status" value="1"/>
</dbReference>
<dbReference type="InterPro" id="IPR050079">
    <property type="entry name" value="DEAD_box_RNA_helicase"/>
</dbReference>
<keyword evidence="2 8" id="KW-0378">Hydrolase</keyword>
<evidence type="ECO:0000256" key="3">
    <source>
        <dbReference type="ARBA" id="ARBA00022806"/>
    </source>
</evidence>
<dbReference type="SUPFAM" id="SSF52540">
    <property type="entry name" value="P-loop containing nucleoside triphosphate hydrolases"/>
    <property type="match status" value="1"/>
</dbReference>
<gene>
    <name evidence="8" type="primary">deaD_2</name>
    <name evidence="8" type="ORF">NCTC10172_00189</name>
</gene>
<keyword evidence="4" id="KW-0067">ATP-binding</keyword>
<dbReference type="InterPro" id="IPR011545">
    <property type="entry name" value="DEAD/DEAH_box_helicase_dom"/>
</dbReference>
<feature type="domain" description="Helicase ATP-binding" evidence="6">
    <location>
        <begin position="23"/>
        <end position="192"/>
    </location>
</feature>
<dbReference type="EMBL" id="LR215050">
    <property type="protein sequence ID" value="VEU82182.1"/>
    <property type="molecule type" value="Genomic_DNA"/>
</dbReference>
<dbReference type="GO" id="GO:0005829">
    <property type="term" value="C:cytosol"/>
    <property type="evidence" value="ECO:0007669"/>
    <property type="project" value="TreeGrafter"/>
</dbReference>
<dbReference type="STRING" id="1408416.GCA_000702765_00744"/>
<feature type="domain" description="Helicase C-terminal" evidence="7">
    <location>
        <begin position="216"/>
        <end position="356"/>
    </location>
</feature>
<evidence type="ECO:0000256" key="2">
    <source>
        <dbReference type="ARBA" id="ARBA00022801"/>
    </source>
</evidence>
<evidence type="ECO:0000313" key="8">
    <source>
        <dbReference type="EMBL" id="VEU82182.1"/>
    </source>
</evidence>
<sequence>MTIQEMLQRLNFSNLSPIQEQVIENFSKSQNIVGLAPTGTGKTHAYLLPLLENIKRKENAVEAVILIPTNELVMQVSKMLEETDPTVNYKSYYGSMDMEREAKKLENSHPNIVITTPAKLVDLVITKNALNLKHLDYFILDEADMMFDEDFMSLLDPVLVNQEIQKFMLFSATITRTMEPFIKKYFGSYIFLDTVKDTKLKINHKLIRVGDSRLKTLQQVIDRINPYLGIIFVSKNEDIKRVYETLIDKGLNVIQISSEIGVKQRKKILEDIFNNRYQYVVSSDLLARGLDFKASHVINYDLPYMLEFFKHRSGRTGRMGDEGDVITLFDDNDQKKIDKLRNKGVPFVLYTLSDNGLKSTQRKSKTYDKKIAEEIKKIPKPKRVTPGYKKKHQEEVKAAIKKVKKARYRNAALRKSRGA</sequence>
<evidence type="ECO:0000256" key="1">
    <source>
        <dbReference type="ARBA" id="ARBA00022741"/>
    </source>
</evidence>
<dbReference type="Proteomes" id="UP000290909">
    <property type="component" value="Chromosome"/>
</dbReference>
<dbReference type="Pfam" id="PF00270">
    <property type="entry name" value="DEAD"/>
    <property type="match status" value="1"/>
</dbReference>
<dbReference type="InterPro" id="IPR001650">
    <property type="entry name" value="Helicase_C-like"/>
</dbReference>
<evidence type="ECO:0000256" key="5">
    <source>
        <dbReference type="ARBA" id="ARBA00038437"/>
    </source>
</evidence>
<dbReference type="InterPro" id="IPR027417">
    <property type="entry name" value="P-loop_NTPase"/>
</dbReference>
<evidence type="ECO:0000259" key="7">
    <source>
        <dbReference type="PROSITE" id="PS51194"/>
    </source>
</evidence>
<dbReference type="InterPro" id="IPR044742">
    <property type="entry name" value="DEAD/DEAH_RhlB"/>
</dbReference>
<dbReference type="GO" id="GO:0005524">
    <property type="term" value="F:ATP binding"/>
    <property type="evidence" value="ECO:0007669"/>
    <property type="project" value="UniProtKB-KW"/>
</dbReference>
<protein>
    <submittedName>
        <fullName evidence="8">ATP-dependent RNA helicase</fullName>
        <ecNumber evidence="8">3.6.4.13</ecNumber>
    </submittedName>
</protein>
<dbReference type="SMART" id="SM00490">
    <property type="entry name" value="HELICc"/>
    <property type="match status" value="1"/>
</dbReference>